<dbReference type="PANTHER" id="PTHR43248:SF29">
    <property type="entry name" value="TRIPEPTIDYL AMINOPEPTIDASE"/>
    <property type="match status" value="1"/>
</dbReference>
<feature type="domain" description="Peptidase S33 tripeptidyl aminopeptidase-like C-terminal" evidence="6">
    <location>
        <begin position="410"/>
        <end position="502"/>
    </location>
</feature>
<dbReference type="eggNOG" id="COG0596">
    <property type="taxonomic scope" value="Bacteria"/>
</dbReference>
<dbReference type="GeneID" id="93734476"/>
<evidence type="ECO:0000313" key="7">
    <source>
        <dbReference type="EMBL" id="EFG04897.2"/>
    </source>
</evidence>
<evidence type="ECO:0000259" key="5">
    <source>
        <dbReference type="Pfam" id="PF00561"/>
    </source>
</evidence>
<evidence type="ECO:0000256" key="2">
    <source>
        <dbReference type="ARBA" id="ARBA00022729"/>
    </source>
</evidence>
<protein>
    <submittedName>
        <fullName evidence="7">Putative hydrolase</fullName>
    </submittedName>
</protein>
<dbReference type="PANTHER" id="PTHR43248">
    <property type="entry name" value="2-SUCCINYL-6-HYDROXY-2,4-CYCLOHEXADIENE-1-CARBOXYLATE SYNTHASE"/>
    <property type="match status" value="1"/>
</dbReference>
<dbReference type="Pfam" id="PF00561">
    <property type="entry name" value="Abhydrolase_1"/>
    <property type="match status" value="1"/>
</dbReference>
<keyword evidence="2 4" id="KW-0732">Signal</keyword>
<dbReference type="EMBL" id="CM000914">
    <property type="protein sequence ID" value="EFG04897.2"/>
    <property type="molecule type" value="Genomic_DNA"/>
</dbReference>
<gene>
    <name evidence="7" type="ORF">SCLAV_p1415</name>
</gene>
<dbReference type="InterPro" id="IPR000073">
    <property type="entry name" value="AB_hydrolase_1"/>
</dbReference>
<dbReference type="InterPro" id="IPR029058">
    <property type="entry name" value="AB_hydrolase_fold"/>
</dbReference>
<sequence length="524" mass="55779">MSARRRGVASALAPALAVGVLAALTPALTTPAYAGRSGPAPMVPAEGALDQYTRQKAVWKACPDDVAAETCATIKVPLDYRAPGGKKIDIALSRIETSAPGKRVGSLLLNPGGPGGSGLSMPFALGFAMPEHVTALYDLIGFDPRGVGRSTPVTCGTTAAERKSDPNAGVDFARDEANAKKIADKCRKKSGSLVPHITTANTARDLDIVRAVLGDRKLNYIGYSYGTYLGAVYTQLFPGNAGRMVLDSAADPALMWRGTFQAMAGEAERAYARWTVWAAARHSTYRLGDTPAKVSRTFRGLVADADREPVVMGREKLRGNGIRIKTAFRFATVKEASKVVARLRTAAATGKPGPALPDFFGASTDNQLGAYYSIVCNDTRSWPRDPKTYRKDVARDRVAYPLYGDLGSAITPCAYWDRGREPEVRIDNRVKALITQNEWDSQTPLSSARGLNRALKGSVLVQVAGGEGHGVYPAAGEKVACADQKVNEYLVSGRLPAKNTICAPPVGTQRTAPLSGTAPLVRTR</sequence>
<name>D5SLV4_STRCL</name>
<dbReference type="Pfam" id="PF08386">
    <property type="entry name" value="Abhydrolase_4"/>
    <property type="match status" value="1"/>
</dbReference>
<dbReference type="AlphaFoldDB" id="D5SLV4"/>
<geneLocation type="plasmid" evidence="7 8">
    <name>pSCL4</name>
</geneLocation>
<keyword evidence="8" id="KW-1185">Reference proteome</keyword>
<evidence type="ECO:0000256" key="4">
    <source>
        <dbReference type="SAM" id="SignalP"/>
    </source>
</evidence>
<dbReference type="Proteomes" id="UP000002357">
    <property type="component" value="Plasmid pSCL4"/>
</dbReference>
<proteinExistence type="inferred from homology"/>
<dbReference type="RefSeq" id="WP_003963689.1">
    <property type="nucleotide sequence ID" value="NZ_CM000914.1"/>
</dbReference>
<keyword evidence="3 7" id="KW-0378">Hydrolase</keyword>
<reference evidence="7 8" key="1">
    <citation type="journal article" date="2010" name="Genome Biol. Evol.">
        <title>The sequence of a 1.8-mb bacterial linear plasmid reveals a rich evolutionary reservoir of secondary metabolic pathways.</title>
        <authorList>
            <person name="Medema M.H."/>
            <person name="Trefzer A."/>
            <person name="Kovalchuk A."/>
            <person name="van den Berg M."/>
            <person name="Mueller U."/>
            <person name="Heijne W."/>
            <person name="Wu L."/>
            <person name="Alam M.T."/>
            <person name="Ronning C.M."/>
            <person name="Nierman W.C."/>
            <person name="Bovenberg R.A.L."/>
            <person name="Breitling R."/>
            <person name="Takano E."/>
        </authorList>
    </citation>
    <scope>NUCLEOTIDE SEQUENCE [LARGE SCALE GENOMIC DNA]</scope>
    <source>
        <strain evidence="8">ATCC 27064 / DSM 738 / JCM 4710 / NBRC 13307 / NCIMB 12785 / NRRL 3585 / VKM Ac-602</strain>
        <plasmid evidence="7">pSCL4</plasmid>
    </source>
</reference>
<dbReference type="InterPro" id="IPR051601">
    <property type="entry name" value="Serine_prot/Carboxylest_S33"/>
</dbReference>
<accession>D5SLV4</accession>
<dbReference type="SUPFAM" id="SSF53474">
    <property type="entry name" value="alpha/beta-Hydrolases"/>
    <property type="match status" value="1"/>
</dbReference>
<organism evidence="7 8">
    <name type="scientific">Streptomyces clavuligerus</name>
    <dbReference type="NCBI Taxonomy" id="1901"/>
    <lineage>
        <taxon>Bacteria</taxon>
        <taxon>Bacillati</taxon>
        <taxon>Actinomycetota</taxon>
        <taxon>Actinomycetes</taxon>
        <taxon>Kitasatosporales</taxon>
        <taxon>Streptomycetaceae</taxon>
        <taxon>Streptomyces</taxon>
    </lineage>
</organism>
<feature type="signal peptide" evidence="4">
    <location>
        <begin position="1"/>
        <end position="22"/>
    </location>
</feature>
<keyword evidence="7" id="KW-0614">Plasmid</keyword>
<evidence type="ECO:0000256" key="1">
    <source>
        <dbReference type="ARBA" id="ARBA00010088"/>
    </source>
</evidence>
<evidence type="ECO:0000313" key="8">
    <source>
        <dbReference type="Proteomes" id="UP000002357"/>
    </source>
</evidence>
<evidence type="ECO:0000256" key="3">
    <source>
        <dbReference type="ARBA" id="ARBA00022801"/>
    </source>
</evidence>
<dbReference type="GO" id="GO:0016787">
    <property type="term" value="F:hydrolase activity"/>
    <property type="evidence" value="ECO:0007669"/>
    <property type="project" value="UniProtKB-KW"/>
</dbReference>
<comment type="similarity">
    <text evidence="1">Belongs to the peptidase S33 family.</text>
</comment>
<feature type="domain" description="AB hydrolase-1" evidence="5">
    <location>
        <begin position="107"/>
        <end position="271"/>
    </location>
</feature>
<dbReference type="Gene3D" id="3.40.50.1820">
    <property type="entry name" value="alpha/beta hydrolase"/>
    <property type="match status" value="1"/>
</dbReference>
<dbReference type="OrthoDB" id="4447445at2"/>
<evidence type="ECO:0000259" key="6">
    <source>
        <dbReference type="Pfam" id="PF08386"/>
    </source>
</evidence>
<feature type="chain" id="PRO_5038695589" evidence="4">
    <location>
        <begin position="23"/>
        <end position="524"/>
    </location>
</feature>
<dbReference type="InterPro" id="IPR013595">
    <property type="entry name" value="Pept_S33_TAP-like_C"/>
</dbReference>